<dbReference type="AlphaFoldDB" id="A0A1H3GSL8"/>
<dbReference type="Gene3D" id="3.30.160.250">
    <property type="match status" value="1"/>
</dbReference>
<organism evidence="1 2">
    <name type="scientific">Allochromatium warmingii</name>
    <name type="common">Chromatium warmingii</name>
    <dbReference type="NCBI Taxonomy" id="61595"/>
    <lineage>
        <taxon>Bacteria</taxon>
        <taxon>Pseudomonadati</taxon>
        <taxon>Pseudomonadota</taxon>
        <taxon>Gammaproteobacteria</taxon>
        <taxon>Chromatiales</taxon>
        <taxon>Chromatiaceae</taxon>
        <taxon>Allochromatium</taxon>
    </lineage>
</organism>
<dbReference type="Proteomes" id="UP000198672">
    <property type="component" value="Unassembled WGS sequence"/>
</dbReference>
<dbReference type="SUPFAM" id="SSF143100">
    <property type="entry name" value="TTHA1013/TTHA0281-like"/>
    <property type="match status" value="1"/>
</dbReference>
<proteinExistence type="predicted"/>
<sequence length="72" mass="8185">MNSQSIYTAIITQQNNCWIGWIEEVPGVNCQESTYEALLHSLRITLQEALEFNREEAILAAGLNYIEEKIAV</sequence>
<dbReference type="EMBL" id="FNOW01000027">
    <property type="protein sequence ID" value="SDY06313.1"/>
    <property type="molecule type" value="Genomic_DNA"/>
</dbReference>
<name>A0A1H3GSL8_ALLWA</name>
<dbReference type="InterPro" id="IPR035069">
    <property type="entry name" value="TTHA1013/TTHA0281-like"/>
</dbReference>
<gene>
    <name evidence="1" type="ORF">SAMN05421644_1274</name>
</gene>
<dbReference type="OrthoDB" id="5471925at2"/>
<evidence type="ECO:0000313" key="2">
    <source>
        <dbReference type="Proteomes" id="UP000198672"/>
    </source>
</evidence>
<dbReference type="RefSeq" id="WP_091334117.1">
    <property type="nucleotide sequence ID" value="NZ_FNOW01000027.1"/>
</dbReference>
<protein>
    <recommendedName>
        <fullName evidence="3">Type II toxin-antitoxin system HicB family antitoxin</fullName>
    </recommendedName>
</protein>
<evidence type="ECO:0000313" key="1">
    <source>
        <dbReference type="EMBL" id="SDY06313.1"/>
    </source>
</evidence>
<keyword evidence="2" id="KW-1185">Reference proteome</keyword>
<accession>A0A1H3GSL8</accession>
<evidence type="ECO:0008006" key="3">
    <source>
        <dbReference type="Google" id="ProtNLM"/>
    </source>
</evidence>
<dbReference type="STRING" id="61595.SAMN05421644_1274"/>
<reference evidence="2" key="1">
    <citation type="submission" date="2016-10" db="EMBL/GenBank/DDBJ databases">
        <authorList>
            <person name="Varghese N."/>
            <person name="Submissions S."/>
        </authorList>
    </citation>
    <scope>NUCLEOTIDE SEQUENCE [LARGE SCALE GENOMIC DNA]</scope>
    <source>
        <strain evidence="2">DSM 173</strain>
    </source>
</reference>